<protein>
    <recommendedName>
        <fullName evidence="3">FRG domain-containing protein</fullName>
    </recommendedName>
</protein>
<evidence type="ECO:0000313" key="1">
    <source>
        <dbReference type="EMBL" id="MCY6372404.1"/>
    </source>
</evidence>
<proteinExistence type="predicted"/>
<evidence type="ECO:0008006" key="3">
    <source>
        <dbReference type="Google" id="ProtNLM"/>
    </source>
</evidence>
<gene>
    <name evidence="1" type="ORF">OXH55_17390</name>
</gene>
<comment type="caution">
    <text evidence="1">The sequence shown here is derived from an EMBL/GenBank/DDBJ whole genome shotgun (WGS) entry which is preliminary data.</text>
</comment>
<dbReference type="EMBL" id="JAPQES010000007">
    <property type="protein sequence ID" value="MCY6372404.1"/>
    <property type="molecule type" value="Genomic_DNA"/>
</dbReference>
<accession>A0ABT4CWY0</accession>
<name>A0ABT4CWY0_9CLOT</name>
<organism evidence="1 2">
    <name type="scientific">Clostridium ganghwense</name>
    <dbReference type="NCBI Taxonomy" id="312089"/>
    <lineage>
        <taxon>Bacteria</taxon>
        <taxon>Bacillati</taxon>
        <taxon>Bacillota</taxon>
        <taxon>Clostridia</taxon>
        <taxon>Eubacteriales</taxon>
        <taxon>Clostridiaceae</taxon>
        <taxon>Clostridium</taxon>
    </lineage>
</organism>
<dbReference type="Proteomes" id="UP001079657">
    <property type="component" value="Unassembled WGS sequence"/>
</dbReference>
<evidence type="ECO:0000313" key="2">
    <source>
        <dbReference type="Proteomes" id="UP001079657"/>
    </source>
</evidence>
<dbReference type="RefSeq" id="WP_268051390.1">
    <property type="nucleotide sequence ID" value="NZ_JAPQES010000007.1"/>
</dbReference>
<sequence length="57" mass="6811">MNEVRITRFEELHNSLSKYKKDSRWLFRGQADISWKLIPKAGRAPYNKCSDKDFFMG</sequence>
<reference evidence="1" key="1">
    <citation type="submission" date="2022-12" db="EMBL/GenBank/DDBJ databases">
        <authorList>
            <person name="Wang J."/>
        </authorList>
    </citation>
    <scope>NUCLEOTIDE SEQUENCE</scope>
    <source>
        <strain evidence="1">HY-42-06</strain>
    </source>
</reference>
<keyword evidence="2" id="KW-1185">Reference proteome</keyword>